<name>A0A4U8UPR0_STECR</name>
<dbReference type="Proteomes" id="UP000298663">
    <property type="component" value="Unassembled WGS sequence"/>
</dbReference>
<dbReference type="EMBL" id="AZBU02000001">
    <property type="protein sequence ID" value="TMS35160.1"/>
    <property type="molecule type" value="Genomic_DNA"/>
</dbReference>
<reference evidence="2 3" key="2">
    <citation type="journal article" date="2019" name="G3 (Bethesda)">
        <title>Hybrid Assembly of the Genome of the Entomopathogenic Nematode Steinernema carpocapsae Identifies the X-Chromosome.</title>
        <authorList>
            <person name="Serra L."/>
            <person name="Macchietto M."/>
            <person name="Macias-Munoz A."/>
            <person name="McGill C.J."/>
            <person name="Rodriguez I.M."/>
            <person name="Rodriguez B."/>
            <person name="Murad R."/>
            <person name="Mortazavi A."/>
        </authorList>
    </citation>
    <scope>NUCLEOTIDE SEQUENCE [LARGE SCALE GENOMIC DNA]</scope>
    <source>
        <strain evidence="2 3">ALL</strain>
    </source>
</reference>
<proteinExistence type="predicted"/>
<accession>A0A4U8UPR0</accession>
<evidence type="ECO:0000256" key="1">
    <source>
        <dbReference type="SAM" id="MobiDB-lite"/>
    </source>
</evidence>
<keyword evidence="3" id="KW-1185">Reference proteome</keyword>
<organism evidence="2 3">
    <name type="scientific">Steinernema carpocapsae</name>
    <name type="common">Entomopathogenic nematode</name>
    <dbReference type="NCBI Taxonomy" id="34508"/>
    <lineage>
        <taxon>Eukaryota</taxon>
        <taxon>Metazoa</taxon>
        <taxon>Ecdysozoa</taxon>
        <taxon>Nematoda</taxon>
        <taxon>Chromadorea</taxon>
        <taxon>Rhabditida</taxon>
        <taxon>Tylenchina</taxon>
        <taxon>Panagrolaimomorpha</taxon>
        <taxon>Strongyloidoidea</taxon>
        <taxon>Steinernematidae</taxon>
        <taxon>Steinernema</taxon>
    </lineage>
</organism>
<reference evidence="2 3" key="1">
    <citation type="journal article" date="2015" name="Genome Biol.">
        <title>Comparative genomics of Steinernema reveals deeply conserved gene regulatory networks.</title>
        <authorList>
            <person name="Dillman A.R."/>
            <person name="Macchietto M."/>
            <person name="Porter C.F."/>
            <person name="Rogers A."/>
            <person name="Williams B."/>
            <person name="Antoshechkin I."/>
            <person name="Lee M.M."/>
            <person name="Goodwin Z."/>
            <person name="Lu X."/>
            <person name="Lewis E.E."/>
            <person name="Goodrich-Blair H."/>
            <person name="Stock S.P."/>
            <person name="Adams B.J."/>
            <person name="Sternberg P.W."/>
            <person name="Mortazavi A."/>
        </authorList>
    </citation>
    <scope>NUCLEOTIDE SEQUENCE [LARGE SCALE GENOMIC DNA]</scope>
    <source>
        <strain evidence="2 3">ALL</strain>
    </source>
</reference>
<feature type="region of interest" description="Disordered" evidence="1">
    <location>
        <begin position="14"/>
        <end position="42"/>
    </location>
</feature>
<evidence type="ECO:0000313" key="2">
    <source>
        <dbReference type="EMBL" id="TMS35160.1"/>
    </source>
</evidence>
<protein>
    <submittedName>
        <fullName evidence="2">Uncharacterized protein</fullName>
    </submittedName>
</protein>
<dbReference type="AlphaFoldDB" id="A0A4U8UPR0"/>
<sequence>MLFRRIRRLFASSTFHIPSPRKGQQIANKSRQRRRLHKNGRDIVGGDAHDVRLIYLFSSPRQSSATTTTKFTF</sequence>
<comment type="caution">
    <text evidence="2">The sequence shown here is derived from an EMBL/GenBank/DDBJ whole genome shotgun (WGS) entry which is preliminary data.</text>
</comment>
<gene>
    <name evidence="2" type="ORF">L596_002616</name>
</gene>
<evidence type="ECO:0000313" key="3">
    <source>
        <dbReference type="Proteomes" id="UP000298663"/>
    </source>
</evidence>